<name>A0A328WQJ7_9FLAO</name>
<dbReference type="AlphaFoldDB" id="A0A328WQJ7"/>
<dbReference type="InterPro" id="IPR051048">
    <property type="entry name" value="Peptidase_S8/S53_subtilisin"/>
</dbReference>
<dbReference type="InterPro" id="IPR036852">
    <property type="entry name" value="Peptidase_S8/S53_dom_sf"/>
</dbReference>
<evidence type="ECO:0000259" key="7">
    <source>
        <dbReference type="Pfam" id="PF00082"/>
    </source>
</evidence>
<dbReference type="GO" id="GO:0004252">
    <property type="term" value="F:serine-type endopeptidase activity"/>
    <property type="evidence" value="ECO:0007669"/>
    <property type="project" value="UniProtKB-UniRule"/>
</dbReference>
<feature type="chain" id="PRO_5016357629" evidence="6">
    <location>
        <begin position="25"/>
        <end position="635"/>
    </location>
</feature>
<evidence type="ECO:0000256" key="4">
    <source>
        <dbReference type="ARBA" id="ARBA00022825"/>
    </source>
</evidence>
<keyword evidence="4 5" id="KW-0720">Serine protease</keyword>
<feature type="active site" description="Charge relay system" evidence="5">
    <location>
        <position position="132"/>
    </location>
</feature>
<evidence type="ECO:0000256" key="6">
    <source>
        <dbReference type="SAM" id="SignalP"/>
    </source>
</evidence>
<dbReference type="SUPFAM" id="SSF52743">
    <property type="entry name" value="Subtilisin-like"/>
    <property type="match status" value="1"/>
</dbReference>
<evidence type="ECO:0000259" key="8">
    <source>
        <dbReference type="Pfam" id="PF18962"/>
    </source>
</evidence>
<reference evidence="9 10" key="1">
    <citation type="submission" date="2018-06" db="EMBL/GenBank/DDBJ databases">
        <title>Genomic Encyclopedia of Type Strains, Phase III (KMG-III): the genomes of soil and plant-associated and newly described type strains.</title>
        <authorList>
            <person name="Whitman W."/>
        </authorList>
    </citation>
    <scope>NUCLEOTIDE SEQUENCE [LARGE SCALE GENOMIC DNA]</scope>
    <source>
        <strain evidence="9 10">CGMCC 1.12504</strain>
    </source>
</reference>
<dbReference type="Gene3D" id="2.60.120.380">
    <property type="match status" value="1"/>
</dbReference>
<feature type="active site" description="Charge relay system" evidence="5">
    <location>
        <position position="345"/>
    </location>
</feature>
<dbReference type="PROSITE" id="PS51892">
    <property type="entry name" value="SUBTILASE"/>
    <property type="match status" value="1"/>
</dbReference>
<keyword evidence="10" id="KW-1185">Reference proteome</keyword>
<evidence type="ECO:0000256" key="1">
    <source>
        <dbReference type="ARBA" id="ARBA00022670"/>
    </source>
</evidence>
<keyword evidence="1 5" id="KW-0645">Protease</keyword>
<evidence type="ECO:0000256" key="2">
    <source>
        <dbReference type="ARBA" id="ARBA00022729"/>
    </source>
</evidence>
<sequence length="635" mass="68429">MKIKITLKHILSSILLFSGFVVLSQTQEQREKIISKTDTGRLMELSSVFSKEFKENKEKALAMATIKGWPLTMQNSDGSFAELQGILENGNPLYFTTYNTGAASTSKINSLNTGGSLGLNLNGQNMIVGVWDQNVPLITHTDFGGRIIILDGSSVQTSFHSTHVTGTVLGAGTTNAPSKGMAFQSAGYILDWNNDYAEMSFEAGFGLLLSNHSYGQIATQLSEFQFGAYVSRSRQLDEIAFAAPYYLSVHAAGNDRNDNNQTVNPTKGGYDLLNGNKTSKNTLVVAAVNQVTNYTGPSSVAISSFSSYGPTDDNRVKPDISAKGVNVISTSNASISSHGPSSGTSMASPVVTGGLLLIQQHYSNLNQGNFMKSSSLRGLACHTADEAGAWDGPDPIYGWGLFNAEKAAQLITNKAAGLSIIDERTLNQGQTYTKVVNATGNAPLEVTICWTDRPGAINSGVVDSSTPVLVNNLDVRILKNDVVHFPWRLGNSHTDEAIRADNNVDNIEKVEIDNASGEYTIVVSHKGNLTGGSQEYALLVSGINENLSLDTVNTNNFSLTPNPVSDRLVVNSNQLYESNIICYIYDLQGRLVDTFNADFTQDSTYEIDVTSLSSGVYVLKAQGDDVQFSKKFVKK</sequence>
<evidence type="ECO:0000256" key="5">
    <source>
        <dbReference type="PROSITE-ProRule" id="PRU01240"/>
    </source>
</evidence>
<dbReference type="Pfam" id="PF18962">
    <property type="entry name" value="Por_Secre_tail"/>
    <property type="match status" value="1"/>
</dbReference>
<feature type="domain" description="Peptidase S8/S53" evidence="7">
    <location>
        <begin position="156"/>
        <end position="400"/>
    </location>
</feature>
<dbReference type="Gene3D" id="3.40.50.200">
    <property type="entry name" value="Peptidase S8/S53 domain"/>
    <property type="match status" value="1"/>
</dbReference>
<dbReference type="InterPro" id="IPR034058">
    <property type="entry name" value="TagA/B/C/D_pept_dom"/>
</dbReference>
<dbReference type="InterPro" id="IPR008979">
    <property type="entry name" value="Galactose-bd-like_sf"/>
</dbReference>
<comment type="similarity">
    <text evidence="5">Belongs to the peptidase S8 family.</text>
</comment>
<evidence type="ECO:0000313" key="10">
    <source>
        <dbReference type="Proteomes" id="UP000249518"/>
    </source>
</evidence>
<proteinExistence type="inferred from homology"/>
<feature type="domain" description="Secretion system C-terminal sorting" evidence="8">
    <location>
        <begin position="561"/>
        <end position="633"/>
    </location>
</feature>
<dbReference type="PANTHER" id="PTHR43399:SF5">
    <property type="entry name" value="PEPTIDASE S8 FAMILY WITH PROTEASE-ASSOCIATED DOMAIN"/>
    <property type="match status" value="1"/>
</dbReference>
<feature type="active site" description="Charge relay system" evidence="5">
    <location>
        <position position="160"/>
    </location>
</feature>
<dbReference type="Pfam" id="PF00082">
    <property type="entry name" value="Peptidase_S8"/>
    <property type="match status" value="1"/>
</dbReference>
<feature type="signal peptide" evidence="6">
    <location>
        <begin position="1"/>
        <end position="24"/>
    </location>
</feature>
<protein>
    <submittedName>
        <fullName evidence="9">Putative secreted protein (Por secretion system target)</fullName>
    </submittedName>
</protein>
<gene>
    <name evidence="9" type="ORF">B0I10_10835</name>
</gene>
<keyword evidence="3 5" id="KW-0378">Hydrolase</keyword>
<dbReference type="PANTHER" id="PTHR43399">
    <property type="entry name" value="SUBTILISIN-RELATED"/>
    <property type="match status" value="1"/>
</dbReference>
<dbReference type="OrthoDB" id="9792152at2"/>
<comment type="caution">
    <text evidence="9">The sequence shown here is derived from an EMBL/GenBank/DDBJ whole genome shotgun (WGS) entry which is preliminary data.</text>
</comment>
<evidence type="ECO:0000256" key="3">
    <source>
        <dbReference type="ARBA" id="ARBA00022801"/>
    </source>
</evidence>
<keyword evidence="2 6" id="KW-0732">Signal</keyword>
<dbReference type="InterPro" id="IPR026444">
    <property type="entry name" value="Secre_tail"/>
</dbReference>
<dbReference type="EMBL" id="QLSV01000008">
    <property type="protein sequence ID" value="RAR47535.1"/>
    <property type="molecule type" value="Genomic_DNA"/>
</dbReference>
<evidence type="ECO:0000313" key="9">
    <source>
        <dbReference type="EMBL" id="RAR47535.1"/>
    </source>
</evidence>
<dbReference type="PROSITE" id="PS00138">
    <property type="entry name" value="SUBTILASE_SER"/>
    <property type="match status" value="1"/>
</dbReference>
<dbReference type="GO" id="GO:0006508">
    <property type="term" value="P:proteolysis"/>
    <property type="evidence" value="ECO:0007669"/>
    <property type="project" value="UniProtKB-KW"/>
</dbReference>
<dbReference type="InterPro" id="IPR023828">
    <property type="entry name" value="Peptidase_S8_Ser-AS"/>
</dbReference>
<organism evidence="9 10">
    <name type="scientific">Flavobacterium lacus</name>
    <dbReference type="NCBI Taxonomy" id="1353778"/>
    <lineage>
        <taxon>Bacteria</taxon>
        <taxon>Pseudomonadati</taxon>
        <taxon>Bacteroidota</taxon>
        <taxon>Flavobacteriia</taxon>
        <taxon>Flavobacteriales</taxon>
        <taxon>Flavobacteriaceae</taxon>
        <taxon>Flavobacterium</taxon>
    </lineage>
</organism>
<dbReference type="NCBIfam" id="TIGR04183">
    <property type="entry name" value="Por_Secre_tail"/>
    <property type="match status" value="1"/>
</dbReference>
<dbReference type="InterPro" id="IPR000209">
    <property type="entry name" value="Peptidase_S8/S53_dom"/>
</dbReference>
<dbReference type="SUPFAM" id="SSF49785">
    <property type="entry name" value="Galactose-binding domain-like"/>
    <property type="match status" value="1"/>
</dbReference>
<dbReference type="Proteomes" id="UP000249518">
    <property type="component" value="Unassembled WGS sequence"/>
</dbReference>
<dbReference type="CDD" id="cd04842">
    <property type="entry name" value="Peptidases_S8_Kp43_protease"/>
    <property type="match status" value="1"/>
</dbReference>
<accession>A0A328WQJ7</accession>